<gene>
    <name evidence="2" type="ORF">TAV2_LOCUS24638</name>
</gene>
<dbReference type="SUPFAM" id="SSF50978">
    <property type="entry name" value="WD40 repeat-like"/>
    <property type="match status" value="1"/>
</dbReference>
<dbReference type="InterPro" id="IPR051150">
    <property type="entry name" value="SWT21/TCAB1_mRNA_Telomere"/>
</dbReference>
<evidence type="ECO:0000313" key="2">
    <source>
        <dbReference type="EMBL" id="CAH2078361.1"/>
    </source>
</evidence>
<dbReference type="Pfam" id="PF00400">
    <property type="entry name" value="WD40"/>
    <property type="match status" value="2"/>
</dbReference>
<keyword evidence="3" id="KW-1185">Reference proteome</keyword>
<dbReference type="InterPro" id="IPR036322">
    <property type="entry name" value="WD40_repeat_dom_sf"/>
</dbReference>
<dbReference type="InterPro" id="IPR015943">
    <property type="entry name" value="WD40/YVTN_repeat-like_dom_sf"/>
</dbReference>
<proteinExistence type="predicted"/>
<organism evidence="2 3">
    <name type="scientific">Thlaspi arvense</name>
    <name type="common">Field penny-cress</name>
    <dbReference type="NCBI Taxonomy" id="13288"/>
    <lineage>
        <taxon>Eukaryota</taxon>
        <taxon>Viridiplantae</taxon>
        <taxon>Streptophyta</taxon>
        <taxon>Embryophyta</taxon>
        <taxon>Tracheophyta</taxon>
        <taxon>Spermatophyta</taxon>
        <taxon>Magnoliopsida</taxon>
        <taxon>eudicotyledons</taxon>
        <taxon>Gunneridae</taxon>
        <taxon>Pentapetalae</taxon>
        <taxon>rosids</taxon>
        <taxon>malvids</taxon>
        <taxon>Brassicales</taxon>
        <taxon>Brassicaceae</taxon>
        <taxon>Thlaspideae</taxon>
        <taxon>Thlaspi</taxon>
    </lineage>
</organism>
<protein>
    <recommendedName>
        <fullName evidence="4">Telomerase Cajal body protein 1</fullName>
    </recommendedName>
</protein>
<evidence type="ECO:0000313" key="3">
    <source>
        <dbReference type="Proteomes" id="UP000836841"/>
    </source>
</evidence>
<accession>A0AAU9T2D3</accession>
<dbReference type="Gene3D" id="2.130.10.10">
    <property type="entry name" value="YVTN repeat-like/Quinoprotein amine dehydrogenase"/>
    <property type="match status" value="1"/>
</dbReference>
<dbReference type="PANTHER" id="PTHR13211">
    <property type="entry name" value="TELOMERASE CAJAL BODY PROTEIN 1"/>
    <property type="match status" value="1"/>
</dbReference>
<dbReference type="EMBL" id="OU466863">
    <property type="protein sequence ID" value="CAH2078361.1"/>
    <property type="molecule type" value="Genomic_DNA"/>
</dbReference>
<feature type="region of interest" description="Disordered" evidence="1">
    <location>
        <begin position="1"/>
        <end position="21"/>
    </location>
</feature>
<evidence type="ECO:0008006" key="4">
    <source>
        <dbReference type="Google" id="ProtNLM"/>
    </source>
</evidence>
<dbReference type="PANTHER" id="PTHR13211:SF0">
    <property type="entry name" value="TELOMERASE CAJAL BODY PROTEIN 1"/>
    <property type="match status" value="1"/>
</dbReference>
<evidence type="ECO:0000256" key="1">
    <source>
        <dbReference type="SAM" id="MobiDB-lite"/>
    </source>
</evidence>
<dbReference type="Proteomes" id="UP000836841">
    <property type="component" value="Chromosome 7"/>
</dbReference>
<dbReference type="AlphaFoldDB" id="A0AAU9T2D3"/>
<dbReference type="SMART" id="SM00320">
    <property type="entry name" value="WD40"/>
    <property type="match status" value="6"/>
</dbReference>
<name>A0AAU9T2D3_THLAR</name>
<reference evidence="2 3" key="1">
    <citation type="submission" date="2022-03" db="EMBL/GenBank/DDBJ databases">
        <authorList>
            <person name="Nunn A."/>
            <person name="Chopra R."/>
            <person name="Nunn A."/>
            <person name="Contreras Garrido A."/>
        </authorList>
    </citation>
    <scope>NUCLEOTIDE SEQUENCE [LARGE SCALE GENOMIC DNA]</scope>
</reference>
<sequence length="418" mass="46540">MGEEEAVAEENGGVKVDDSVEQASSWPTMRFDVSPYRTHHFSKQFRTARNPNNFLKGLKWSPDGSCFLASSEDNTLSLFYLPQDGGDSNSYGVSIPEEDSYGASLLVNEGESVYDFCWYPYMSVSDPLTCVFATSTRDHPIHLWDSSSGELRCTYRAYDAMDEITAAFSIGFNPDGTKIFAGYNSSIRVFDLHRPGRDFGQYSTLQRNKEGQAGILSTLAFSPTNSGMLAVGSYGQTTGIYREDNMELLYVLHGQEGGVTHVQFSKDGNYLYTGGRKDPYILCWDMRKSVEIVYKLYRATENTNQRVFFDIEPSGRHLGTGGEDGLVHMYDLQTGNWVSGYQAASDTVNAFSFHPYLPMAATSSGHRRFAIPDDDDEEDKNDVQLKADENCVSLWSFYVSSEEKNACDGNDNGNGVEA</sequence>
<dbReference type="InterPro" id="IPR001680">
    <property type="entry name" value="WD40_rpt"/>
</dbReference>